<dbReference type="Gene3D" id="1.10.340.70">
    <property type="match status" value="1"/>
</dbReference>
<organism evidence="2 3">
    <name type="scientific">Phytophthora megakarya</name>
    <dbReference type="NCBI Taxonomy" id="4795"/>
    <lineage>
        <taxon>Eukaryota</taxon>
        <taxon>Sar</taxon>
        <taxon>Stramenopiles</taxon>
        <taxon>Oomycota</taxon>
        <taxon>Peronosporomycetes</taxon>
        <taxon>Peronosporales</taxon>
        <taxon>Peronosporaceae</taxon>
        <taxon>Phytophthora</taxon>
    </lineage>
</organism>
<dbReference type="OrthoDB" id="10051443at2759"/>
<dbReference type="AlphaFoldDB" id="A0A225X2Z8"/>
<dbReference type="SUPFAM" id="SSF53098">
    <property type="entry name" value="Ribonuclease H-like"/>
    <property type="match status" value="1"/>
</dbReference>
<dbReference type="Pfam" id="PF17921">
    <property type="entry name" value="Integrase_H2C2"/>
    <property type="match status" value="1"/>
</dbReference>
<proteinExistence type="predicted"/>
<dbReference type="InterPro" id="IPR041588">
    <property type="entry name" value="Integrase_H2C2"/>
</dbReference>
<protein>
    <submittedName>
        <fullName evidence="2">Zinc finger protein</fullName>
    </submittedName>
</protein>
<comment type="caution">
    <text evidence="2">The sequence shown here is derived from an EMBL/GenBank/DDBJ whole genome shotgun (WGS) entry which is preliminary data.</text>
</comment>
<reference evidence="3" key="1">
    <citation type="submission" date="2017-03" db="EMBL/GenBank/DDBJ databases">
        <title>Phytopthora megakarya and P. palmivora, two closely related causual agents of cacao black pod achieved similar genome size and gene model numbers by different mechanisms.</title>
        <authorList>
            <person name="Ali S."/>
            <person name="Shao J."/>
            <person name="Larry D.J."/>
            <person name="Kronmiller B."/>
            <person name="Shen D."/>
            <person name="Strem M.D."/>
            <person name="Melnick R.L."/>
            <person name="Guiltinan M.J."/>
            <person name="Tyler B.M."/>
            <person name="Meinhardt L.W."/>
            <person name="Bailey B.A."/>
        </authorList>
    </citation>
    <scope>NUCLEOTIDE SEQUENCE [LARGE SCALE GENOMIC DNA]</scope>
    <source>
        <strain evidence="3">zdho120</strain>
    </source>
</reference>
<dbReference type="InterPro" id="IPR012337">
    <property type="entry name" value="RNaseH-like_sf"/>
</dbReference>
<name>A0A225X2Z8_9STRA</name>
<dbReference type="STRING" id="4795.A0A225X2Z8"/>
<keyword evidence="3" id="KW-1185">Reference proteome</keyword>
<dbReference type="Gene3D" id="3.30.420.10">
    <property type="entry name" value="Ribonuclease H-like superfamily/Ribonuclease H"/>
    <property type="match status" value="1"/>
</dbReference>
<gene>
    <name evidence="2" type="ORF">PHMEG_000698</name>
</gene>
<dbReference type="InterPro" id="IPR050951">
    <property type="entry name" value="Retrovirus_Pol_polyprotein"/>
</dbReference>
<feature type="domain" description="Integrase zinc-binding" evidence="1">
    <location>
        <begin position="4"/>
        <end position="57"/>
    </location>
</feature>
<evidence type="ECO:0000313" key="2">
    <source>
        <dbReference type="EMBL" id="OWZ24281.1"/>
    </source>
</evidence>
<dbReference type="PANTHER" id="PTHR37984">
    <property type="entry name" value="PROTEIN CBG26694"/>
    <property type="match status" value="1"/>
</dbReference>
<sequence length="267" mass="29674">MAVVPPSYIEMVLHICHGDVMSANLGVSKTLERVRQPAFLSGLRKDVNEFVRECSYCGAGIGSRPWRSGQMQRMPIGDLTGPLSLVVVDTVGPLVSIATEAFASKRLDTMTFVDTLVNGVATPHGIPSRLLRVKKLFVSAYHPQTQGLVGRFNGTLIRMLKMYVSEAQENWGVYLPRVLFGYRTAYDGTLGNTPFFSLYGPDTVLSLNSNKVAQNRRELHKSLRDARHVVERQLIKTQDRHEKRLQNQVVTRSGFINSSEGVGGKQN</sequence>
<evidence type="ECO:0000313" key="3">
    <source>
        <dbReference type="Proteomes" id="UP000198211"/>
    </source>
</evidence>
<dbReference type="InterPro" id="IPR036397">
    <property type="entry name" value="RNaseH_sf"/>
</dbReference>
<evidence type="ECO:0000259" key="1">
    <source>
        <dbReference type="Pfam" id="PF17921"/>
    </source>
</evidence>
<dbReference type="Proteomes" id="UP000198211">
    <property type="component" value="Unassembled WGS sequence"/>
</dbReference>
<dbReference type="EMBL" id="NBNE01000020">
    <property type="protein sequence ID" value="OWZ24281.1"/>
    <property type="molecule type" value="Genomic_DNA"/>
</dbReference>
<dbReference type="GO" id="GO:0003676">
    <property type="term" value="F:nucleic acid binding"/>
    <property type="evidence" value="ECO:0007669"/>
    <property type="project" value="InterPro"/>
</dbReference>
<accession>A0A225X2Z8</accession>
<dbReference type="PANTHER" id="PTHR37984:SF5">
    <property type="entry name" value="PROTEIN NYNRIN-LIKE"/>
    <property type="match status" value="1"/>
</dbReference>